<sequence>MGKKSRLNKAPKKKRVPFVERPYEGLTAEVELVAMKEILPAATASATTAPEYGSREITLVTLLPNMAAAVRREDGELLVAVQTVTGSGDASRDLAALIIDALELEPGEAIQSAELAEPGPRLSDVLVDQPLDLVLYEDFAYWVSDEEKDRDDVRQAIEQTRDNVAPTVAIDAIRGAYWVRMTNEFVRWIRTEDQDRVLDGLARLQTARSEGFDKDARFVGAFRACGLLIPVWQLAPGTEADELSAPMATFEDEFAAAIAATEPLTPEERRARSGIVSRQVTLR</sequence>
<dbReference type="RefSeq" id="WP_187995874.1">
    <property type="nucleotide sequence ID" value="NZ_JACEXG010000001.1"/>
</dbReference>
<keyword evidence="3" id="KW-1185">Reference proteome</keyword>
<dbReference type="Proteomes" id="UP000705983">
    <property type="component" value="Unassembled WGS sequence"/>
</dbReference>
<name>A0ABS2TET6_9ACTO</name>
<dbReference type="EMBL" id="JAFFJS010000001">
    <property type="protein sequence ID" value="MBM9432272.1"/>
    <property type="molecule type" value="Genomic_DNA"/>
</dbReference>
<gene>
    <name evidence="2" type="ORF">JVW63_00905</name>
</gene>
<dbReference type="Pfam" id="PF19348">
    <property type="entry name" value="DUF5926"/>
    <property type="match status" value="1"/>
</dbReference>
<proteinExistence type="predicted"/>
<evidence type="ECO:0000259" key="1">
    <source>
        <dbReference type="Pfam" id="PF19348"/>
    </source>
</evidence>
<evidence type="ECO:0000313" key="2">
    <source>
        <dbReference type="EMBL" id="MBM9432272.1"/>
    </source>
</evidence>
<dbReference type="InterPro" id="IPR045970">
    <property type="entry name" value="DUF5926"/>
</dbReference>
<organism evidence="2 3">
    <name type="scientific">Flaviflexus equikiangi</name>
    <dbReference type="NCBI Taxonomy" id="2758573"/>
    <lineage>
        <taxon>Bacteria</taxon>
        <taxon>Bacillati</taxon>
        <taxon>Actinomycetota</taxon>
        <taxon>Actinomycetes</taxon>
        <taxon>Actinomycetales</taxon>
        <taxon>Actinomycetaceae</taxon>
        <taxon>Flaviflexus</taxon>
    </lineage>
</organism>
<reference evidence="3" key="1">
    <citation type="submission" date="2021-02" db="EMBL/GenBank/DDBJ databases">
        <title>Leucobacter sp. CX169.</title>
        <authorList>
            <person name="Cheng Y."/>
        </authorList>
    </citation>
    <scope>NUCLEOTIDE SEQUENCE [LARGE SCALE GENOMIC DNA]</scope>
    <source>
        <strain evidence="3">JY899</strain>
    </source>
</reference>
<accession>A0ABS2TET6</accession>
<comment type="caution">
    <text evidence="2">The sequence shown here is derived from an EMBL/GenBank/DDBJ whole genome shotgun (WGS) entry which is preliminary data.</text>
</comment>
<protein>
    <submittedName>
        <fullName evidence="2">Topoisomerase II</fullName>
    </submittedName>
</protein>
<feature type="domain" description="DUF5926" evidence="1">
    <location>
        <begin position="22"/>
        <end position="283"/>
    </location>
</feature>
<evidence type="ECO:0000313" key="3">
    <source>
        <dbReference type="Proteomes" id="UP000705983"/>
    </source>
</evidence>